<dbReference type="PANTHER" id="PTHR46119">
    <property type="entry name" value="OS08G0405700 PROTEIN"/>
    <property type="match status" value="1"/>
</dbReference>
<keyword evidence="3" id="KW-1185">Reference proteome</keyword>
<dbReference type="SUPFAM" id="SSF55008">
    <property type="entry name" value="HMA, heavy metal-associated domain"/>
    <property type="match status" value="1"/>
</dbReference>
<proteinExistence type="predicted"/>
<dbReference type="GO" id="GO:0046872">
    <property type="term" value="F:metal ion binding"/>
    <property type="evidence" value="ECO:0007669"/>
    <property type="project" value="InterPro"/>
</dbReference>
<dbReference type="AlphaFoldDB" id="A0A8T0UY99"/>
<dbReference type="CDD" id="cd00371">
    <property type="entry name" value="HMA"/>
    <property type="match status" value="1"/>
</dbReference>
<comment type="caution">
    <text evidence="2">The sequence shown here is derived from an EMBL/GenBank/DDBJ whole genome shotgun (WGS) entry which is preliminary data.</text>
</comment>
<dbReference type="Pfam" id="PF00403">
    <property type="entry name" value="HMA"/>
    <property type="match status" value="1"/>
</dbReference>
<reference evidence="2" key="1">
    <citation type="submission" date="2020-05" db="EMBL/GenBank/DDBJ databases">
        <title>WGS assembly of Panicum virgatum.</title>
        <authorList>
            <person name="Lovell J.T."/>
            <person name="Jenkins J."/>
            <person name="Shu S."/>
            <person name="Juenger T.E."/>
            <person name="Schmutz J."/>
        </authorList>
    </citation>
    <scope>NUCLEOTIDE SEQUENCE</scope>
    <source>
        <strain evidence="2">AP13</strain>
    </source>
</reference>
<dbReference type="InterPro" id="IPR044526">
    <property type="entry name" value="NAKR1-3"/>
</dbReference>
<dbReference type="EMBL" id="CM029041">
    <property type="protein sequence ID" value="KAG2626176.1"/>
    <property type="molecule type" value="Genomic_DNA"/>
</dbReference>
<organism evidence="2 3">
    <name type="scientific">Panicum virgatum</name>
    <name type="common">Blackwell switchgrass</name>
    <dbReference type="NCBI Taxonomy" id="38727"/>
    <lineage>
        <taxon>Eukaryota</taxon>
        <taxon>Viridiplantae</taxon>
        <taxon>Streptophyta</taxon>
        <taxon>Embryophyta</taxon>
        <taxon>Tracheophyta</taxon>
        <taxon>Spermatophyta</taxon>
        <taxon>Magnoliopsida</taxon>
        <taxon>Liliopsida</taxon>
        <taxon>Poales</taxon>
        <taxon>Poaceae</taxon>
        <taxon>PACMAD clade</taxon>
        <taxon>Panicoideae</taxon>
        <taxon>Panicodae</taxon>
        <taxon>Paniceae</taxon>
        <taxon>Panicinae</taxon>
        <taxon>Panicum</taxon>
        <taxon>Panicum sect. Hiantes</taxon>
    </lineage>
</organism>
<name>A0A8T0UY99_PANVG</name>
<dbReference type="InterPro" id="IPR006121">
    <property type="entry name" value="HMA_dom"/>
</dbReference>
<evidence type="ECO:0000313" key="3">
    <source>
        <dbReference type="Proteomes" id="UP000823388"/>
    </source>
</evidence>
<feature type="domain" description="HMA" evidence="1">
    <location>
        <begin position="82"/>
        <end position="111"/>
    </location>
</feature>
<dbReference type="Gene3D" id="3.30.70.100">
    <property type="match status" value="1"/>
</dbReference>
<evidence type="ECO:0000313" key="2">
    <source>
        <dbReference type="EMBL" id="KAG2626176.1"/>
    </source>
</evidence>
<gene>
    <name evidence="2" type="ORF">PVAP13_3KG326000</name>
</gene>
<protein>
    <recommendedName>
        <fullName evidence="1">HMA domain-containing protein</fullName>
    </recommendedName>
</protein>
<sequence length="200" mass="22387">MRRRRLRIGRVLDCFSSSLQCAGGCVCVRALDDEEDAAVEREALVASGRRRQQLQDQVLRLRDLVDGTRTLGFHLQPKTVELRVSMHCNGCAKKVHKHISKMEGLYSTTTKVALVASQTELSSRFMPKLCYSRHLSGNKTTVPFRCAHVPSPLFSLSLLPFYLHWNSQISSPISNQCKTIPFVPADHTSSHVFYSSPTAA</sequence>
<evidence type="ECO:0000259" key="1">
    <source>
        <dbReference type="Pfam" id="PF00403"/>
    </source>
</evidence>
<dbReference type="InterPro" id="IPR036163">
    <property type="entry name" value="HMA_dom_sf"/>
</dbReference>
<dbReference type="PANTHER" id="PTHR46119:SF9">
    <property type="entry name" value="OS05G0534500 PROTEIN"/>
    <property type="match status" value="1"/>
</dbReference>
<accession>A0A8T0UY99</accession>
<dbReference type="Proteomes" id="UP000823388">
    <property type="component" value="Chromosome 3K"/>
</dbReference>